<comment type="caution">
    <text evidence="2">The sequence shown here is derived from an EMBL/GenBank/DDBJ whole genome shotgun (WGS) entry which is preliminary data.</text>
</comment>
<evidence type="ECO:0000313" key="2">
    <source>
        <dbReference type="EMBL" id="MDT0576870.1"/>
    </source>
</evidence>
<dbReference type="Proteomes" id="UP001259803">
    <property type="component" value="Unassembled WGS sequence"/>
</dbReference>
<gene>
    <name evidence="2" type="ORF">RM533_11875</name>
</gene>
<feature type="transmembrane region" description="Helical" evidence="1">
    <location>
        <begin position="140"/>
        <end position="162"/>
    </location>
</feature>
<reference evidence="2 3" key="1">
    <citation type="submission" date="2023-09" db="EMBL/GenBank/DDBJ databases">
        <authorList>
            <person name="Rey-Velasco X."/>
        </authorList>
    </citation>
    <scope>NUCLEOTIDE SEQUENCE [LARGE SCALE GENOMIC DNA]</scope>
    <source>
        <strain evidence="2 3">F390</strain>
    </source>
</reference>
<evidence type="ECO:0000313" key="3">
    <source>
        <dbReference type="Proteomes" id="UP001259803"/>
    </source>
</evidence>
<dbReference type="EMBL" id="JAVRHS010000012">
    <property type="protein sequence ID" value="MDT0576870.1"/>
    <property type="molecule type" value="Genomic_DNA"/>
</dbReference>
<keyword evidence="1" id="KW-1133">Transmembrane helix</keyword>
<evidence type="ECO:0008006" key="4">
    <source>
        <dbReference type="Google" id="ProtNLM"/>
    </source>
</evidence>
<dbReference type="RefSeq" id="WP_311341444.1">
    <property type="nucleotide sequence ID" value="NZ_JAVRHS010000012.1"/>
</dbReference>
<evidence type="ECO:0000256" key="1">
    <source>
        <dbReference type="SAM" id="Phobius"/>
    </source>
</evidence>
<sequence length="341" mass="34856">MVDNRVNETTGGTAIPVQETVVHDHHVQHNTVQRDRGEYGLSEDLPGYVGDAFRSRVSWGAIFAGTVVGVAVLLLLALAGMALGLSSMDFGPGESGFSGIPTGAGIWLVVSQLIALAIGGFVAGRLAAIPKSTSTAFHGAAVWGLATLLTAYMASSAVGSIVNSATSLIGSVSSGIAQVAPAAVPDQQTQDQIAAQTEQAVNSVLSQREQQQVANAVEQNARAVATGDATIAEAARNVTNRLFGANGVVGPEDRQQAIDQLAQSTGMSQAEATQIVNNVEAQAQQVANNAPAAVANAATEATDAIATAAFWAFIASLLGLAAAVFGAISGRTEEREVVRRL</sequence>
<keyword evidence="1" id="KW-0812">Transmembrane</keyword>
<keyword evidence="3" id="KW-1185">Reference proteome</keyword>
<name>A0ABU2ZKH0_9SPHN</name>
<feature type="transmembrane region" description="Helical" evidence="1">
    <location>
        <begin position="61"/>
        <end position="85"/>
    </location>
</feature>
<proteinExistence type="predicted"/>
<feature type="transmembrane region" description="Helical" evidence="1">
    <location>
        <begin position="105"/>
        <end position="128"/>
    </location>
</feature>
<accession>A0ABU2ZKH0</accession>
<protein>
    <recommendedName>
        <fullName evidence="4">PhnA-like protein</fullName>
    </recommendedName>
</protein>
<keyword evidence="1" id="KW-0472">Membrane</keyword>
<organism evidence="2 3">
    <name type="scientific">Croceicoccus esteveae</name>
    <dbReference type="NCBI Taxonomy" id="3075597"/>
    <lineage>
        <taxon>Bacteria</taxon>
        <taxon>Pseudomonadati</taxon>
        <taxon>Pseudomonadota</taxon>
        <taxon>Alphaproteobacteria</taxon>
        <taxon>Sphingomonadales</taxon>
        <taxon>Erythrobacteraceae</taxon>
        <taxon>Croceicoccus</taxon>
    </lineage>
</organism>
<feature type="transmembrane region" description="Helical" evidence="1">
    <location>
        <begin position="308"/>
        <end position="330"/>
    </location>
</feature>